<accession>A0ABU7RB80</accession>
<evidence type="ECO:0000313" key="1">
    <source>
        <dbReference type="EMBL" id="MEE6147864.1"/>
    </source>
</evidence>
<dbReference type="Gene3D" id="3.40.50.300">
    <property type="entry name" value="P-loop containing nucleotide triphosphate hydrolases"/>
    <property type="match status" value="1"/>
</dbReference>
<protein>
    <recommendedName>
        <fullName evidence="3">SynChlorMet cassette protein ScmC</fullName>
    </recommendedName>
</protein>
<evidence type="ECO:0008006" key="3">
    <source>
        <dbReference type="Google" id="ProtNLM"/>
    </source>
</evidence>
<dbReference type="SUPFAM" id="SSF53795">
    <property type="entry name" value="PEP carboxykinase-like"/>
    <property type="match status" value="1"/>
</dbReference>
<evidence type="ECO:0000313" key="2">
    <source>
        <dbReference type="Proteomes" id="UP001332931"/>
    </source>
</evidence>
<comment type="caution">
    <text evidence="1">The sequence shown here is derived from an EMBL/GenBank/DDBJ whole genome shotgun (WGS) entry which is preliminary data.</text>
</comment>
<organism evidence="1 2">
    <name type="scientific">Olsenella absiana</name>
    <dbReference type="NCBI Taxonomy" id="3115222"/>
    <lineage>
        <taxon>Bacteria</taxon>
        <taxon>Bacillati</taxon>
        <taxon>Actinomycetota</taxon>
        <taxon>Coriobacteriia</taxon>
        <taxon>Coriobacteriales</taxon>
        <taxon>Atopobiaceae</taxon>
        <taxon>Olsenella</taxon>
    </lineage>
</organism>
<reference evidence="1 2" key="1">
    <citation type="submission" date="2024-01" db="EMBL/GenBank/DDBJ databases">
        <title>Description of Olsenella sp. nov., isolated from pig feces.</title>
        <authorList>
            <person name="Chang Y.-H."/>
        </authorList>
    </citation>
    <scope>NUCLEOTIDE SEQUENCE [LARGE SCALE GENOMIC DNA]</scope>
    <source>
        <strain evidence="1 2">YH-ols2223</strain>
    </source>
</reference>
<dbReference type="InterPro" id="IPR027417">
    <property type="entry name" value="P-loop_NTPase"/>
</dbReference>
<keyword evidence="2" id="KW-1185">Reference proteome</keyword>
<dbReference type="Proteomes" id="UP001332931">
    <property type="component" value="Unassembled WGS sequence"/>
</dbReference>
<gene>
    <name evidence="1" type="ORF">VXJ25_07715</name>
</gene>
<sequence length="243" mass="26157">MASMVICVAGVPFEVGYPEGAVSVTRALSPYETSEPALFSVGPDASYETWARTVAPGRPDEEYLHSGLLHRVALGLLPYGCLLLHAAVVAVDGRAYAFAAPSGTGKSTHVGLWMRHFGGRARVVNGDKPILRRRDGAWLACAAPWAGKENWQTRMDVPLAGLCFLVRGGGNAIRPLGEREETDRLFAQLDPPGDPALTDAWLGLVGELVREVPSWQLTCTISDEAARLSYGAMSGRDDWDHGE</sequence>
<dbReference type="EMBL" id="JAZGJQ010000009">
    <property type="protein sequence ID" value="MEE6147864.1"/>
    <property type="molecule type" value="Genomic_DNA"/>
</dbReference>
<proteinExistence type="predicted"/>
<name>A0ABU7RB80_9ACTN</name>
<dbReference type="RefSeq" id="WP_330958630.1">
    <property type="nucleotide sequence ID" value="NZ_JAZGJQ010000009.1"/>
</dbReference>